<dbReference type="InterPro" id="IPR011896">
    <property type="entry name" value="OFOB"/>
</dbReference>
<dbReference type="InterPro" id="IPR011766">
    <property type="entry name" value="TPP_enzyme_TPP-bd"/>
</dbReference>
<name>A0ABN6V0Q7_9BACT</name>
<sequence length="299" mass="32000">MSATMTPNVNTPGDFQAKDYKSDLKPIWCPGCGDYSVVQGIYRALAAIGRPPHEIAFISGIGCSSRIPGYTTAYGFNTVHGRALPIAQGIKLANPDLLVLAAGGDGDGFSIGGGHIAHLIRRNIDITYIVMDNQIYGLTKGQLSPTSQKGRTTCTSPHGSLENPVNPLLYVLAYGAGFVAQASPTDLVGMAAIIEEAIRYPGFAFVNIQSPCVTYGEEAQQIKGLKAISETLESLGHDPSDRLAAMNLAQNYGTKLNLGVFYRNPEPAPTYDGLVRERQAQLSQGAPSKERILDLFIKK</sequence>
<evidence type="ECO:0000256" key="8">
    <source>
        <dbReference type="ARBA" id="ARBA00023014"/>
    </source>
</evidence>
<evidence type="ECO:0000256" key="5">
    <source>
        <dbReference type="ARBA" id="ARBA00022842"/>
    </source>
</evidence>
<dbReference type="CDD" id="cd03375">
    <property type="entry name" value="TPP_OGFOR"/>
    <property type="match status" value="1"/>
</dbReference>
<keyword evidence="5" id="KW-0460">Magnesium</keyword>
<evidence type="ECO:0000259" key="11">
    <source>
        <dbReference type="Pfam" id="PF12367"/>
    </source>
</evidence>
<evidence type="ECO:0000256" key="9">
    <source>
        <dbReference type="ARBA" id="ARBA00023052"/>
    </source>
</evidence>
<evidence type="ECO:0000256" key="3">
    <source>
        <dbReference type="ARBA" id="ARBA00001966"/>
    </source>
</evidence>
<keyword evidence="13" id="KW-1185">Reference proteome</keyword>
<evidence type="ECO:0000313" key="12">
    <source>
        <dbReference type="EMBL" id="BDU70013.1"/>
    </source>
</evidence>
<keyword evidence="6" id="KW-0560">Oxidoreductase</keyword>
<dbReference type="EMBL" id="AP027079">
    <property type="protein sequence ID" value="BDU70013.1"/>
    <property type="molecule type" value="Genomic_DNA"/>
</dbReference>
<comment type="cofactor">
    <cofactor evidence="2">
        <name>thiamine diphosphate</name>
        <dbReference type="ChEBI" id="CHEBI:58937"/>
    </cofactor>
</comment>
<gene>
    <name evidence="12" type="ORF">GETHOR_21140</name>
</gene>
<evidence type="ECO:0000259" key="10">
    <source>
        <dbReference type="Pfam" id="PF02775"/>
    </source>
</evidence>
<proteinExistence type="predicted"/>
<feature type="domain" description="Pyruvate ferredoxin oxidoreductase beta subunit C-terminal" evidence="11">
    <location>
        <begin position="212"/>
        <end position="275"/>
    </location>
</feature>
<evidence type="ECO:0000313" key="13">
    <source>
        <dbReference type="Proteomes" id="UP001242010"/>
    </source>
</evidence>
<dbReference type="NCBIfam" id="TIGR02177">
    <property type="entry name" value="PorB_KorB"/>
    <property type="match status" value="1"/>
</dbReference>
<comment type="cofactor">
    <cofactor evidence="1">
        <name>Mg(2+)</name>
        <dbReference type="ChEBI" id="CHEBI:18420"/>
    </cofactor>
</comment>
<dbReference type="PANTHER" id="PTHR48084">
    <property type="entry name" value="2-OXOGLUTARATE OXIDOREDUCTASE SUBUNIT KORB-RELATED"/>
    <property type="match status" value="1"/>
</dbReference>
<comment type="cofactor">
    <cofactor evidence="3">
        <name>[4Fe-4S] cluster</name>
        <dbReference type="ChEBI" id="CHEBI:49883"/>
    </cofactor>
</comment>
<dbReference type="Gene3D" id="3.40.50.970">
    <property type="match status" value="1"/>
</dbReference>
<accession>A0ABN6V0Q7</accession>
<evidence type="ECO:0000256" key="7">
    <source>
        <dbReference type="ARBA" id="ARBA00023004"/>
    </source>
</evidence>
<dbReference type="PANTHER" id="PTHR48084:SF4">
    <property type="entry name" value="2-OXOGLUTARATE OXIDOREDUCTASE SUBUNIT KORB"/>
    <property type="match status" value="1"/>
</dbReference>
<dbReference type="RefSeq" id="WP_286353734.1">
    <property type="nucleotide sequence ID" value="NZ_AP027079.1"/>
</dbReference>
<dbReference type="SUPFAM" id="SSF52518">
    <property type="entry name" value="Thiamin diphosphate-binding fold (THDP-binding)"/>
    <property type="match status" value="1"/>
</dbReference>
<keyword evidence="9" id="KW-0786">Thiamine pyrophosphate</keyword>
<keyword evidence="8" id="KW-0411">Iron-sulfur</keyword>
<keyword evidence="4" id="KW-0479">Metal-binding</keyword>
<organism evidence="12 13">
    <name type="scientific">Geothrix oryzae</name>
    <dbReference type="NCBI Taxonomy" id="2927975"/>
    <lineage>
        <taxon>Bacteria</taxon>
        <taxon>Pseudomonadati</taxon>
        <taxon>Acidobacteriota</taxon>
        <taxon>Holophagae</taxon>
        <taxon>Holophagales</taxon>
        <taxon>Holophagaceae</taxon>
        <taxon>Geothrix</taxon>
    </lineage>
</organism>
<dbReference type="InterPro" id="IPR051457">
    <property type="entry name" value="2-oxoacid:Fd_oxidoreductase"/>
</dbReference>
<feature type="domain" description="Thiamine pyrophosphate enzyme TPP-binding" evidence="10">
    <location>
        <begin position="61"/>
        <end position="208"/>
    </location>
</feature>
<dbReference type="Pfam" id="PF12367">
    <property type="entry name" value="PFO_beta_C"/>
    <property type="match status" value="1"/>
</dbReference>
<keyword evidence="7" id="KW-0408">Iron</keyword>
<evidence type="ECO:0000256" key="1">
    <source>
        <dbReference type="ARBA" id="ARBA00001946"/>
    </source>
</evidence>
<dbReference type="Proteomes" id="UP001242010">
    <property type="component" value="Chromosome"/>
</dbReference>
<dbReference type="InterPro" id="IPR032686">
    <property type="entry name" value="PFO_beta_C"/>
</dbReference>
<reference evidence="13" key="1">
    <citation type="journal article" date="2023" name="Int. J. Syst. Evol. Microbiol.">
        <title>Mesoterricola silvestris gen. nov., sp. nov., Mesoterricola sediminis sp. nov., Geothrix oryzae sp. nov., Geothrix edaphica sp. nov., Geothrix rubra sp. nov., and Geothrix limicola sp. nov., six novel members of Acidobacteriota isolated from soils.</title>
        <authorList>
            <person name="Itoh H."/>
            <person name="Sugisawa Y."/>
            <person name="Mise K."/>
            <person name="Xu Z."/>
            <person name="Kuniyasu M."/>
            <person name="Ushijima N."/>
            <person name="Kawano K."/>
            <person name="Kobayashi E."/>
            <person name="Shiratori Y."/>
            <person name="Masuda Y."/>
            <person name="Senoo K."/>
        </authorList>
    </citation>
    <scope>NUCLEOTIDE SEQUENCE [LARGE SCALE GENOMIC DNA]</scope>
    <source>
        <strain evidence="13">Red222</strain>
    </source>
</reference>
<dbReference type="Pfam" id="PF02775">
    <property type="entry name" value="TPP_enzyme_C"/>
    <property type="match status" value="1"/>
</dbReference>
<evidence type="ECO:0000256" key="2">
    <source>
        <dbReference type="ARBA" id="ARBA00001964"/>
    </source>
</evidence>
<dbReference type="InterPro" id="IPR029061">
    <property type="entry name" value="THDP-binding"/>
</dbReference>
<protein>
    <submittedName>
        <fullName evidence="12">2-oxoglutarate ferredoxin oxidoreductase subunit beta</fullName>
    </submittedName>
</protein>
<evidence type="ECO:0000256" key="6">
    <source>
        <dbReference type="ARBA" id="ARBA00023002"/>
    </source>
</evidence>
<evidence type="ECO:0000256" key="4">
    <source>
        <dbReference type="ARBA" id="ARBA00022723"/>
    </source>
</evidence>